<proteinExistence type="predicted"/>
<reference evidence="2" key="1">
    <citation type="journal article" date="2016" name="Sci. Rep.">
        <title>Triclosan Resistome from Metagenome Reveals Diverse Enoyl Acyl Carrier Protein Reductases and Selective Enrichment of Triclosan Resistance Genes.</title>
        <authorList>
            <person name="Khan R."/>
            <person name="Kong H.G."/>
            <person name="Jung Y.H."/>
            <person name="Choi J."/>
            <person name="Baek K.Y."/>
            <person name="Hwang E.C."/>
            <person name="Lee S.W."/>
        </authorList>
    </citation>
    <scope>NUCLEOTIDE SEQUENCE</scope>
</reference>
<protein>
    <submittedName>
        <fullName evidence="2">Uncharacterized protein</fullName>
    </submittedName>
</protein>
<evidence type="ECO:0000256" key="1">
    <source>
        <dbReference type="SAM" id="MobiDB-lite"/>
    </source>
</evidence>
<dbReference type="EMBL" id="KT982361">
    <property type="protein sequence ID" value="AOR51153.1"/>
    <property type="molecule type" value="Genomic_DNA"/>
</dbReference>
<evidence type="ECO:0000313" key="2">
    <source>
        <dbReference type="EMBL" id="AOR51153.1"/>
    </source>
</evidence>
<dbReference type="AlphaFoldDB" id="A0A1C9U4T1"/>
<organism evidence="2">
    <name type="scientific">uncultured bacterium pAY4-1</name>
    <dbReference type="NCBI Taxonomy" id="1781157"/>
    <lineage>
        <taxon>Bacteria</taxon>
        <taxon>environmental samples</taxon>
    </lineage>
</organism>
<accession>A0A1C9U4T1</accession>
<sequence>MVKKLSTGDITEARCTRCQEIMNHTIVAMVEEKIVRVQCNTCNGVHNYRSPLPAKKTVTEKSLPATATKSAPRVSRKDPAAGEKQEWAELIVKMQPELAIAYSMESKYKVNSLVKHSTFGLGIVKRQSPGKVEMLFADGKKMLKSQ</sequence>
<name>A0A1C9U4T1_9BACT</name>
<feature type="region of interest" description="Disordered" evidence="1">
    <location>
        <begin position="50"/>
        <end position="83"/>
    </location>
</feature>